<evidence type="ECO:0000259" key="1">
    <source>
        <dbReference type="PROSITE" id="PS50943"/>
    </source>
</evidence>
<protein>
    <submittedName>
        <fullName evidence="2">Putative DNA-binding protein</fullName>
    </submittedName>
</protein>
<evidence type="ECO:0000313" key="2">
    <source>
        <dbReference type="EMBL" id="GAC48201.1"/>
    </source>
</evidence>
<dbReference type="SMART" id="SM00530">
    <property type="entry name" value="HTH_XRE"/>
    <property type="match status" value="1"/>
</dbReference>
<accession>L7KI82</accession>
<dbReference type="SUPFAM" id="SSF47413">
    <property type="entry name" value="lambda repressor-like DNA-binding domains"/>
    <property type="match status" value="1"/>
</dbReference>
<keyword evidence="3" id="KW-1185">Reference proteome</keyword>
<dbReference type="CDD" id="cd00093">
    <property type="entry name" value="HTH_XRE"/>
    <property type="match status" value="1"/>
</dbReference>
<dbReference type="PANTHER" id="PTHR35010:SF2">
    <property type="entry name" value="BLL4672 PROTEIN"/>
    <property type="match status" value="1"/>
</dbReference>
<gene>
    <name evidence="2" type="ORF">GOACH_05_00690</name>
</gene>
<dbReference type="Proteomes" id="UP000010988">
    <property type="component" value="Unassembled WGS sequence"/>
</dbReference>
<reference evidence="2 3" key="1">
    <citation type="submission" date="2012-12" db="EMBL/GenBank/DDBJ databases">
        <title>Whole genome shotgun sequence of Gordonia aichiensis NBRC 108223.</title>
        <authorList>
            <person name="Isaki-Nakamura S."/>
            <person name="Hosoyama A."/>
            <person name="Tsuchikane K."/>
            <person name="Ando Y."/>
            <person name="Baba S."/>
            <person name="Ohji S."/>
            <person name="Hamada M."/>
            <person name="Tamura T."/>
            <person name="Yamazoe A."/>
            <person name="Yamazaki S."/>
            <person name="Fujita N."/>
        </authorList>
    </citation>
    <scope>NUCLEOTIDE SEQUENCE [LARGE SCALE GENOMIC DNA]</scope>
    <source>
        <strain evidence="2 3">NBRC 108223</strain>
    </source>
</reference>
<dbReference type="Gene3D" id="3.30.450.180">
    <property type="match status" value="1"/>
</dbReference>
<organism evidence="2 3">
    <name type="scientific">Gordonia aichiensis NBRC 108223</name>
    <dbReference type="NCBI Taxonomy" id="1220583"/>
    <lineage>
        <taxon>Bacteria</taxon>
        <taxon>Bacillati</taxon>
        <taxon>Actinomycetota</taxon>
        <taxon>Actinomycetes</taxon>
        <taxon>Mycobacteriales</taxon>
        <taxon>Gordoniaceae</taxon>
        <taxon>Gordonia</taxon>
    </lineage>
</organism>
<name>L7KI82_9ACTN</name>
<dbReference type="InterPro" id="IPR041413">
    <property type="entry name" value="MLTR_LBD"/>
</dbReference>
<evidence type="ECO:0000313" key="3">
    <source>
        <dbReference type="Proteomes" id="UP000010988"/>
    </source>
</evidence>
<comment type="caution">
    <text evidence="2">The sequence shown here is derived from an EMBL/GenBank/DDBJ whole genome shotgun (WGS) entry which is preliminary data.</text>
</comment>
<keyword evidence="2" id="KW-0238">DNA-binding</keyword>
<proteinExistence type="predicted"/>
<dbReference type="OrthoDB" id="3608749at2"/>
<dbReference type="InterPro" id="IPR001387">
    <property type="entry name" value="Cro/C1-type_HTH"/>
</dbReference>
<dbReference type="RefSeq" id="WP_005172950.1">
    <property type="nucleotide sequence ID" value="NZ_BANR01000005.1"/>
</dbReference>
<dbReference type="Pfam" id="PF13560">
    <property type="entry name" value="HTH_31"/>
    <property type="match status" value="1"/>
</dbReference>
<dbReference type="STRING" id="1220583.GOACH_05_00690"/>
<dbReference type="Gene3D" id="1.10.260.40">
    <property type="entry name" value="lambda repressor-like DNA-binding domains"/>
    <property type="match status" value="1"/>
</dbReference>
<dbReference type="EMBL" id="BANR01000005">
    <property type="protein sequence ID" value="GAC48201.1"/>
    <property type="molecule type" value="Genomic_DNA"/>
</dbReference>
<dbReference type="GO" id="GO:0003677">
    <property type="term" value="F:DNA binding"/>
    <property type="evidence" value="ECO:0007669"/>
    <property type="project" value="UniProtKB-KW"/>
</dbReference>
<feature type="domain" description="HTH cro/C1-type" evidence="1">
    <location>
        <begin position="32"/>
        <end position="79"/>
    </location>
</feature>
<dbReference type="Pfam" id="PF17765">
    <property type="entry name" value="MLTR_LBD"/>
    <property type="match status" value="1"/>
</dbReference>
<dbReference type="PANTHER" id="PTHR35010">
    <property type="entry name" value="BLL4672 PROTEIN-RELATED"/>
    <property type="match status" value="1"/>
</dbReference>
<dbReference type="eggNOG" id="COG1396">
    <property type="taxonomic scope" value="Bacteria"/>
</dbReference>
<dbReference type="AlphaFoldDB" id="L7KI82"/>
<dbReference type="InterPro" id="IPR010982">
    <property type="entry name" value="Lambda_DNA-bd_dom_sf"/>
</dbReference>
<sequence length="274" mass="30104">MTALGEFLRARRERVDPATLGLRTVGPRRTPGLRREELASLAGISVEYLIRLERGRDRNPSAAVVSGLADVLGLDDSERDHLAALADVRIDVDFSDDEVGESIRVLMAQWRQPAIVMNRFMDLLAVNDAGAPLHGALGIGVGDNMLRKLFLDPRARPIYLDFEEVAAEIVANLRSLTGGDIDHPRLRDLVGELSLRSRLFAKIWARNDVQVKSRGSKRMLLPEVGVLELRWDTLEVAGARGQRVVVYQPVEGTGSAEKLLRLEAAATATTSVGR</sequence>
<dbReference type="PROSITE" id="PS50943">
    <property type="entry name" value="HTH_CROC1"/>
    <property type="match status" value="1"/>
</dbReference>